<keyword evidence="1" id="KW-0472">Membrane</keyword>
<proteinExistence type="predicted"/>
<dbReference type="RefSeq" id="WP_171906422.1">
    <property type="nucleotide sequence ID" value="NZ_FNAQ01000016.1"/>
</dbReference>
<protein>
    <submittedName>
        <fullName evidence="2">Uncharacterized protein</fullName>
    </submittedName>
</protein>
<dbReference type="EMBL" id="FNAQ01000016">
    <property type="protein sequence ID" value="SDE56100.1"/>
    <property type="molecule type" value="Genomic_DNA"/>
</dbReference>
<evidence type="ECO:0000256" key="1">
    <source>
        <dbReference type="SAM" id="Phobius"/>
    </source>
</evidence>
<dbReference type="Proteomes" id="UP000243205">
    <property type="component" value="Unassembled WGS sequence"/>
</dbReference>
<feature type="transmembrane region" description="Helical" evidence="1">
    <location>
        <begin position="12"/>
        <end position="31"/>
    </location>
</feature>
<name>A0A1G7DXV3_9BACT</name>
<dbReference type="STRING" id="57664.SAMN05661003_11623"/>
<keyword evidence="1" id="KW-1133">Transmembrane helix</keyword>
<organism evidence="2 3">
    <name type="scientific">Desulfuromonas thiophila</name>
    <dbReference type="NCBI Taxonomy" id="57664"/>
    <lineage>
        <taxon>Bacteria</taxon>
        <taxon>Pseudomonadati</taxon>
        <taxon>Thermodesulfobacteriota</taxon>
        <taxon>Desulfuromonadia</taxon>
        <taxon>Desulfuromonadales</taxon>
        <taxon>Desulfuromonadaceae</taxon>
        <taxon>Desulfuromonas</taxon>
    </lineage>
</organism>
<keyword evidence="1" id="KW-0812">Transmembrane</keyword>
<gene>
    <name evidence="2" type="ORF">SAMN05661003_11623</name>
</gene>
<accession>A0A1G7DXV3</accession>
<dbReference type="AlphaFoldDB" id="A0A1G7DXV3"/>
<evidence type="ECO:0000313" key="2">
    <source>
        <dbReference type="EMBL" id="SDE56100.1"/>
    </source>
</evidence>
<reference evidence="3" key="1">
    <citation type="submission" date="2016-10" db="EMBL/GenBank/DDBJ databases">
        <authorList>
            <person name="Varghese N."/>
            <person name="Submissions S."/>
        </authorList>
    </citation>
    <scope>NUCLEOTIDE SEQUENCE [LARGE SCALE GENOMIC DNA]</scope>
    <source>
        <strain evidence="3">DSM 8987</strain>
    </source>
</reference>
<sequence>MMQVFLDNPAWCTIVTLYVFVFPAMAVSAYFRVRLLKKRFDAAQIPQLDER</sequence>
<evidence type="ECO:0000313" key="3">
    <source>
        <dbReference type="Proteomes" id="UP000243205"/>
    </source>
</evidence>
<keyword evidence="3" id="KW-1185">Reference proteome</keyword>